<organism evidence="2">
    <name type="scientific">Anguilla anguilla</name>
    <name type="common">European freshwater eel</name>
    <name type="synonym">Muraena anguilla</name>
    <dbReference type="NCBI Taxonomy" id="7936"/>
    <lineage>
        <taxon>Eukaryota</taxon>
        <taxon>Metazoa</taxon>
        <taxon>Chordata</taxon>
        <taxon>Craniata</taxon>
        <taxon>Vertebrata</taxon>
        <taxon>Euteleostomi</taxon>
        <taxon>Actinopterygii</taxon>
        <taxon>Neopterygii</taxon>
        <taxon>Teleostei</taxon>
        <taxon>Anguilliformes</taxon>
        <taxon>Anguillidae</taxon>
        <taxon>Anguilla</taxon>
    </lineage>
</organism>
<accession>A0A0E9WBJ3</accession>
<reference evidence="2" key="1">
    <citation type="submission" date="2014-11" db="EMBL/GenBank/DDBJ databases">
        <authorList>
            <person name="Amaro Gonzalez C."/>
        </authorList>
    </citation>
    <scope>NUCLEOTIDE SEQUENCE</scope>
</reference>
<protein>
    <submittedName>
        <fullName evidence="2">Uncharacterized protein</fullName>
    </submittedName>
</protein>
<proteinExistence type="predicted"/>
<evidence type="ECO:0000313" key="2">
    <source>
        <dbReference type="EMBL" id="JAH87739.1"/>
    </source>
</evidence>
<name>A0A0E9WBJ3_ANGAN</name>
<feature type="region of interest" description="Disordered" evidence="1">
    <location>
        <begin position="26"/>
        <end position="53"/>
    </location>
</feature>
<feature type="compositionally biased region" description="Low complexity" evidence="1">
    <location>
        <begin position="26"/>
        <end position="37"/>
    </location>
</feature>
<dbReference type="EMBL" id="GBXM01020838">
    <property type="protein sequence ID" value="JAH87739.1"/>
    <property type="molecule type" value="Transcribed_RNA"/>
</dbReference>
<reference evidence="2" key="2">
    <citation type="journal article" date="2015" name="Fish Shellfish Immunol.">
        <title>Early steps in the European eel (Anguilla anguilla)-Vibrio vulnificus interaction in the gills: Role of the RtxA13 toxin.</title>
        <authorList>
            <person name="Callol A."/>
            <person name="Pajuelo D."/>
            <person name="Ebbesson L."/>
            <person name="Teles M."/>
            <person name="MacKenzie S."/>
            <person name="Amaro C."/>
        </authorList>
    </citation>
    <scope>NUCLEOTIDE SEQUENCE</scope>
</reference>
<dbReference type="AlphaFoldDB" id="A0A0E9WBJ3"/>
<sequence>MNIRFYTKKFGLWSSFGLEFKSMMNSSGNNGSPWSSPVRVQTKSDHSFVALSD</sequence>
<evidence type="ECO:0000256" key="1">
    <source>
        <dbReference type="SAM" id="MobiDB-lite"/>
    </source>
</evidence>